<feature type="transmembrane region" description="Helical" evidence="7">
    <location>
        <begin position="1793"/>
        <end position="1810"/>
    </location>
</feature>
<dbReference type="SUPFAM" id="SSF55073">
    <property type="entry name" value="Nucleotide cyclase"/>
    <property type="match status" value="2"/>
</dbReference>
<feature type="transmembrane region" description="Helical" evidence="7">
    <location>
        <begin position="1112"/>
        <end position="1138"/>
    </location>
</feature>
<comment type="caution">
    <text evidence="9">The sequence shown here is derived from an EMBL/GenBank/DDBJ whole genome shotgun (WGS) entry which is preliminary data.</text>
</comment>
<dbReference type="SFLD" id="SFLDG00002">
    <property type="entry name" value="C1.7:_P-type_atpase_like"/>
    <property type="match status" value="1"/>
</dbReference>
<feature type="transmembrane region" description="Helical" evidence="7">
    <location>
        <begin position="1322"/>
        <end position="1338"/>
    </location>
</feature>
<sequence length="2099" mass="239730">MKAMNFPFQQPKDKLKPDNWRVIYLLSHSENVFKSISNEVKSAKYTLWNLIPKNIFIQFSDLWYFWFLFISILQLHLSTTNIYNSAVIIPFMVLLFITLISDAYHDIPNHIHDNYINNKEYLVCDGFNFVSKKSKDIKIGDVIQIREKEACPADILLLCVKSGESEIYVDMLGVIGESSFESKKPIKETMEFAVEANEFEVIALISRIKAIIKIPVNKTSGEFKGSIRLESNPKSSALSASNYIPQGAKLIDSEWILGVVIYTYENTGNKLKFREQFSAFNKRMNKIVFVMMCFAAILILITVIYNIFNSNYWKDEDTAHFIASIIILYSYLIPISLFITFRTVKLIFSFSLRKFHDIHINSLSSLQDAGQVEYILADKTGTLTNGDIKLQTCIVAGDIYIRDSSDFCQSPCESYYHHDKSDTRVPLIIPELLRTNSKNFKSFADLKTDFMNSESDSVFYHFLICMAVCNSTFMRSDKTSSPISNEEKAMIEASKDLGIKLKKKSTFDCDITILDEELKLKIIGHQRKSHSVKKSRIIISNPKTETSILYISGSNEAMMKLFYETSEDVAYIDDLLTHSEMADKKIIVFGLRKLSKKETEEFEIDYHNFKLLPAICDKKIEDLFTKLEKEAKFLGAVGLEETVLDETKETIETLTKAGIKIWILSGDNEENTLSVGVTSGLLKSSANISKITPVISLWDCTVELIDQIKINLFHLTSNTNTGVSTLLKDESSFDNNPHRVMSNFEMLYQNSIQHPAYSSSRYVSSTPYRVRRKSKVRRRSVNPFLISNISKGGRLRSPLADSVDPSGVSFVLSIDRSVVEYGLKSEENRKYLAALLCSAESVCFHSLLPSDKATIVRFLRTGFSYDPTTLAIGDESSDIEMIKTAHLGVGIVRSSTEHVGHAAIQRFSQLKELLLYHGHTKFIILSKVIMLSFFVNYLITFIMLFYCNSSYSNCDSMLDQDLLDFYLFFLILIPIVGSELFDEDLSSRQIYKFPQVYTTCNHYVLLGTKKFIMLIVAAALYAVIIYWPIYLIQNLINDKGFTLDIYTMEIIIFLTLYGASMAYIIVEVNAFNMWTICSYLVSIISLIIFLNVKSNDYKEEEFGILDVLYESPLLWIYFIIFPLMCLTISFFFKFYLILFHPRLVDLIKVKGKNIFSLKVSSRLEEFKDKMESVYKKSTSFKHNHDSYAINPWTLKFRSKMVESDFQIYSNHNSNNFRIFLWCSYLSFLGLEIYEISNSDTPESFGIFIIVTFFIYFVLLVLSLTSLFQIYHKEMVILAVSFNMIIYCINIFQYKIIATQLYLYWSPLFLLGVSGIWIEMNFVTFITIFLYGGCIIMHSQIDPVYVIEVITLYIAVSSISSARVYIASKTKRIRWTFLKKVDSEMEKSEQVLNFVLPAFVRKRVKDGIRYIAEDQGVVSILFCDIDDFEDIISNYPSSEITQFLDEIYRKFDNICDNTGVTKIETVGNVYMACAGLKDSEIELSPYFRSIPHSRRCVEMGLKILSTVEKIFLSKGEPLKVKIGIHTGPVTAGVVGYHKPQFSLVGDTVNTASRMASTLTDSSKIQISENTYSHLGDYTGLSFIKKSISVKGKGQMNTVLVSLNQSPEDDFKDMVPLLPTVQVQWGNNSPIMRASLQSSIRLDSIPFSNHSTILSDRKSSDLSTSNIKIPKEDFNIEDFCPFNINETHEDRIVRHQMLRNYSSALIFGNYVGLVSCFILVLTNLADAINEEPKSYKIADLCFFSIETIIYAVTVTVIKRMHTKKLFSITLEIFYALSIIAKIIIEFWQTETSEEFSAITSIFLMYFILLQCTGLFFKNLFVVSLSLAIFWIISLFFSNHMFAVQEAIMVLGYTTIVQFVTFYREKNLRRFLAIENASNREIEKIEALLTQMMPPHVFRNLREEIAIADTFSNVTMLYADIAGFTLWSSNKEAKEVVGMLSEFFTRFDKLCVEFNVYKVHTIGDCYVAMGLNGTDYERNPSQECLNIINFAQALLQTIDIVNDGLILNLKMRVGIHTGSIIGGIAGANIIRYDIFGSDVLIANKMESNGVPGAICISEDSMMVIDNYKPGAFKFRFHQEVDIPSVNRVIKTYLLKANEDQSA</sequence>
<gene>
    <name evidence="9" type="ORF">BSTOLATCC_MIC53841</name>
</gene>
<dbReference type="SFLD" id="SFLDS00003">
    <property type="entry name" value="Haloacid_Dehalogenase"/>
    <property type="match status" value="1"/>
</dbReference>
<evidence type="ECO:0000256" key="6">
    <source>
        <dbReference type="ARBA" id="ARBA00023136"/>
    </source>
</evidence>
<dbReference type="GO" id="GO:0140326">
    <property type="term" value="F:ATPase-coupled intramembrane lipid transporter activity"/>
    <property type="evidence" value="ECO:0007669"/>
    <property type="project" value="TreeGrafter"/>
</dbReference>
<dbReference type="InterPro" id="IPR032630">
    <property type="entry name" value="P_typ_ATPase_c"/>
</dbReference>
<dbReference type="InterPro" id="IPR029787">
    <property type="entry name" value="Nucleotide_cyclase"/>
</dbReference>
<dbReference type="GO" id="GO:0046872">
    <property type="term" value="F:metal ion binding"/>
    <property type="evidence" value="ECO:0007669"/>
    <property type="project" value="UniProtKB-KW"/>
</dbReference>
<accession>A0AAU9KCX3</accession>
<dbReference type="GO" id="GO:0009190">
    <property type="term" value="P:cyclic nucleotide biosynthetic process"/>
    <property type="evidence" value="ECO:0007669"/>
    <property type="project" value="InterPro"/>
</dbReference>
<dbReference type="SUPFAM" id="SSF81665">
    <property type="entry name" value="Calcium ATPase, transmembrane domain M"/>
    <property type="match status" value="1"/>
</dbReference>
<feature type="transmembrane region" description="Helical" evidence="7">
    <location>
        <begin position="1344"/>
        <end position="1365"/>
    </location>
</feature>
<dbReference type="GO" id="GO:0005886">
    <property type="term" value="C:plasma membrane"/>
    <property type="evidence" value="ECO:0007669"/>
    <property type="project" value="TreeGrafter"/>
</dbReference>
<evidence type="ECO:0000313" key="10">
    <source>
        <dbReference type="Proteomes" id="UP001162131"/>
    </source>
</evidence>
<reference evidence="9" key="1">
    <citation type="submission" date="2021-09" db="EMBL/GenBank/DDBJ databases">
        <authorList>
            <consortium name="AG Swart"/>
            <person name="Singh M."/>
            <person name="Singh A."/>
            <person name="Seah K."/>
            <person name="Emmerich C."/>
        </authorList>
    </citation>
    <scope>NUCLEOTIDE SEQUENCE</scope>
    <source>
        <strain evidence="9">ATCC30299</strain>
    </source>
</reference>
<feature type="transmembrane region" description="Helical" evidence="7">
    <location>
        <begin position="320"/>
        <end position="344"/>
    </location>
</feature>
<keyword evidence="4" id="KW-0460">Magnesium</keyword>
<proteinExistence type="predicted"/>
<dbReference type="Gene3D" id="2.70.150.10">
    <property type="entry name" value="Calcium-transporting ATPase, cytoplasmic transduction domain A"/>
    <property type="match status" value="1"/>
</dbReference>
<dbReference type="Gene3D" id="3.40.50.1000">
    <property type="entry name" value="HAD superfamily/HAD-like"/>
    <property type="match status" value="2"/>
</dbReference>
<dbReference type="Proteomes" id="UP001162131">
    <property type="component" value="Unassembled WGS sequence"/>
</dbReference>
<dbReference type="Pfam" id="PF16209">
    <property type="entry name" value="PhoLip_ATPase_N"/>
    <property type="match status" value="1"/>
</dbReference>
<dbReference type="PROSITE" id="PS50125">
    <property type="entry name" value="GUANYLATE_CYCLASE_2"/>
    <property type="match status" value="2"/>
</dbReference>
<organism evidence="9 10">
    <name type="scientific">Blepharisma stoltei</name>
    <dbReference type="NCBI Taxonomy" id="1481888"/>
    <lineage>
        <taxon>Eukaryota</taxon>
        <taxon>Sar</taxon>
        <taxon>Alveolata</taxon>
        <taxon>Ciliophora</taxon>
        <taxon>Postciliodesmatophora</taxon>
        <taxon>Heterotrichea</taxon>
        <taxon>Heterotrichida</taxon>
        <taxon>Blepharismidae</taxon>
        <taxon>Blepharisma</taxon>
    </lineage>
</organism>
<dbReference type="SMART" id="SM00044">
    <property type="entry name" value="CYCc"/>
    <property type="match status" value="2"/>
</dbReference>
<dbReference type="Pfam" id="PF16212">
    <property type="entry name" value="PhoLip_ATPase_C"/>
    <property type="match status" value="1"/>
</dbReference>
<dbReference type="InterPro" id="IPR023298">
    <property type="entry name" value="ATPase_P-typ_TM_dom_sf"/>
</dbReference>
<dbReference type="SFLD" id="SFLDF00027">
    <property type="entry name" value="p-type_atpase"/>
    <property type="match status" value="1"/>
</dbReference>
<feature type="domain" description="Guanylate cyclase" evidence="8">
    <location>
        <begin position="1912"/>
        <end position="2043"/>
    </location>
</feature>
<dbReference type="SUPFAM" id="SSF56784">
    <property type="entry name" value="HAD-like"/>
    <property type="match status" value="1"/>
</dbReference>
<keyword evidence="3" id="KW-0479">Metal-binding</keyword>
<comment type="subcellular location">
    <subcellularLocation>
        <location evidence="1">Membrane</location>
        <topology evidence="1">Multi-pass membrane protein</topology>
    </subcellularLocation>
</comment>
<dbReference type="GO" id="GO:0035556">
    <property type="term" value="P:intracellular signal transduction"/>
    <property type="evidence" value="ECO:0007669"/>
    <property type="project" value="InterPro"/>
</dbReference>
<feature type="transmembrane region" description="Helical" evidence="7">
    <location>
        <begin position="1702"/>
        <end position="1723"/>
    </location>
</feature>
<evidence type="ECO:0000259" key="8">
    <source>
        <dbReference type="PROSITE" id="PS50125"/>
    </source>
</evidence>
<dbReference type="Gene3D" id="1.20.1110.10">
    <property type="entry name" value="Calcium-transporting ATPase, transmembrane domain"/>
    <property type="match status" value="1"/>
</dbReference>
<dbReference type="Gene3D" id="3.30.70.1230">
    <property type="entry name" value="Nucleotide cyclase"/>
    <property type="match status" value="2"/>
</dbReference>
<feature type="transmembrane region" description="Helical" evidence="7">
    <location>
        <begin position="1735"/>
        <end position="1755"/>
    </location>
</feature>
<feature type="transmembrane region" description="Helical" evidence="7">
    <location>
        <begin position="1045"/>
        <end position="1066"/>
    </location>
</feature>
<dbReference type="CDD" id="cd07302">
    <property type="entry name" value="CHD"/>
    <property type="match status" value="2"/>
</dbReference>
<feature type="transmembrane region" description="Helical" evidence="7">
    <location>
        <begin position="1245"/>
        <end position="1267"/>
    </location>
</feature>
<dbReference type="InterPro" id="IPR023214">
    <property type="entry name" value="HAD_sf"/>
</dbReference>
<feature type="transmembrane region" description="Helical" evidence="7">
    <location>
        <begin position="1011"/>
        <end position="1033"/>
    </location>
</feature>
<feature type="transmembrane region" description="Helical" evidence="7">
    <location>
        <begin position="1301"/>
        <end position="1317"/>
    </location>
</feature>
<dbReference type="InterPro" id="IPR044492">
    <property type="entry name" value="P_typ_ATPase_HD_dom"/>
</dbReference>
<dbReference type="EMBL" id="CAJZBQ010000053">
    <property type="protein sequence ID" value="CAG9331780.1"/>
    <property type="molecule type" value="Genomic_DNA"/>
</dbReference>
<evidence type="ECO:0000256" key="3">
    <source>
        <dbReference type="ARBA" id="ARBA00022723"/>
    </source>
</evidence>
<dbReference type="InterPro" id="IPR036412">
    <property type="entry name" value="HAD-like_sf"/>
</dbReference>
<feature type="transmembrane region" description="Helical" evidence="7">
    <location>
        <begin position="1274"/>
        <end position="1295"/>
    </location>
</feature>
<feature type="transmembrane region" description="Helical" evidence="7">
    <location>
        <begin position="965"/>
        <end position="982"/>
    </location>
</feature>
<dbReference type="InterPro" id="IPR018303">
    <property type="entry name" value="ATPase_P-typ_P_site"/>
</dbReference>
<dbReference type="InterPro" id="IPR032631">
    <property type="entry name" value="P-type_ATPase_N"/>
</dbReference>
<evidence type="ECO:0000256" key="7">
    <source>
        <dbReference type="SAM" id="Phobius"/>
    </source>
</evidence>
<dbReference type="PANTHER" id="PTHR24092">
    <property type="entry name" value="PROBABLE PHOSPHOLIPID-TRANSPORTING ATPASE"/>
    <property type="match status" value="1"/>
</dbReference>
<feature type="transmembrane region" description="Helical" evidence="7">
    <location>
        <begin position="1767"/>
        <end position="1787"/>
    </location>
</feature>
<keyword evidence="5 7" id="KW-1133">Transmembrane helix</keyword>
<feature type="transmembrane region" description="Helical" evidence="7">
    <location>
        <begin position="287"/>
        <end position="308"/>
    </location>
</feature>
<keyword evidence="2 7" id="KW-0812">Transmembrane</keyword>
<dbReference type="Pfam" id="PF00211">
    <property type="entry name" value="Guanylate_cyc"/>
    <property type="match status" value="2"/>
</dbReference>
<evidence type="ECO:0000256" key="1">
    <source>
        <dbReference type="ARBA" id="ARBA00004141"/>
    </source>
</evidence>
<feature type="transmembrane region" description="Helical" evidence="7">
    <location>
        <begin position="1817"/>
        <end position="1834"/>
    </location>
</feature>
<evidence type="ECO:0000256" key="5">
    <source>
        <dbReference type="ARBA" id="ARBA00022989"/>
    </source>
</evidence>
<dbReference type="InterPro" id="IPR001054">
    <property type="entry name" value="A/G_cyclase"/>
</dbReference>
<evidence type="ECO:0000256" key="2">
    <source>
        <dbReference type="ARBA" id="ARBA00022692"/>
    </source>
</evidence>
<name>A0AAU9KCX3_9CILI</name>
<evidence type="ECO:0000313" key="9">
    <source>
        <dbReference type="EMBL" id="CAG9331780.1"/>
    </source>
</evidence>
<feature type="domain" description="Guanylate cyclase" evidence="8">
    <location>
        <begin position="1418"/>
        <end position="1554"/>
    </location>
</feature>
<protein>
    <recommendedName>
        <fullName evidence="8">Guanylate cyclase domain-containing protein</fullName>
    </recommendedName>
</protein>
<dbReference type="InterPro" id="IPR008250">
    <property type="entry name" value="ATPase_P-typ_transduc_dom_A_sf"/>
</dbReference>
<feature type="transmembrane region" description="Helical" evidence="7">
    <location>
        <begin position="82"/>
        <end position="100"/>
    </location>
</feature>
<dbReference type="PROSITE" id="PS00154">
    <property type="entry name" value="ATPASE_E1_E2"/>
    <property type="match status" value="1"/>
</dbReference>
<feature type="transmembrane region" description="Helical" evidence="7">
    <location>
        <begin position="1073"/>
        <end position="1092"/>
    </location>
</feature>
<feature type="transmembrane region" description="Helical" evidence="7">
    <location>
        <begin position="55"/>
        <end position="76"/>
    </location>
</feature>
<dbReference type="SUPFAM" id="SSF81653">
    <property type="entry name" value="Calcium ATPase, transduction domain A"/>
    <property type="match status" value="1"/>
</dbReference>
<evidence type="ECO:0000256" key="4">
    <source>
        <dbReference type="ARBA" id="ARBA00022842"/>
    </source>
</evidence>
<feature type="transmembrane region" description="Helical" evidence="7">
    <location>
        <begin position="922"/>
        <end position="945"/>
    </location>
</feature>
<feature type="transmembrane region" description="Helical" evidence="7">
    <location>
        <begin position="1216"/>
        <end position="1233"/>
    </location>
</feature>
<keyword evidence="10" id="KW-1185">Reference proteome</keyword>
<feature type="transmembrane region" description="Helical" evidence="7">
    <location>
        <begin position="1840"/>
        <end position="1860"/>
    </location>
</feature>
<keyword evidence="6 7" id="KW-0472">Membrane</keyword>
<dbReference type="GO" id="GO:0045332">
    <property type="term" value="P:phospholipid translocation"/>
    <property type="evidence" value="ECO:0007669"/>
    <property type="project" value="TreeGrafter"/>
</dbReference>